<feature type="compositionally biased region" description="Basic and acidic residues" evidence="1">
    <location>
        <begin position="443"/>
        <end position="464"/>
    </location>
</feature>
<proteinExistence type="predicted"/>
<feature type="region of interest" description="Disordered" evidence="1">
    <location>
        <begin position="1"/>
        <end position="34"/>
    </location>
</feature>
<dbReference type="SUPFAM" id="SSF52540">
    <property type="entry name" value="P-loop containing nucleoside triphosphate hydrolases"/>
    <property type="match status" value="1"/>
</dbReference>
<evidence type="ECO:0000256" key="1">
    <source>
        <dbReference type="SAM" id="MobiDB-lite"/>
    </source>
</evidence>
<dbReference type="InterPro" id="IPR027417">
    <property type="entry name" value="P-loop_NTPase"/>
</dbReference>
<evidence type="ECO:0000313" key="2">
    <source>
        <dbReference type="EMBL" id="GAA5168960.1"/>
    </source>
</evidence>
<organism evidence="2 3">
    <name type="scientific">Pseudonocardia eucalypti</name>
    <dbReference type="NCBI Taxonomy" id="648755"/>
    <lineage>
        <taxon>Bacteria</taxon>
        <taxon>Bacillati</taxon>
        <taxon>Actinomycetota</taxon>
        <taxon>Actinomycetes</taxon>
        <taxon>Pseudonocardiales</taxon>
        <taxon>Pseudonocardiaceae</taxon>
        <taxon>Pseudonocardia</taxon>
    </lineage>
</organism>
<sequence length="524" mass="57245">MNSRHPQPGTGSSARRPLLLIPPDDPRRARPKPLGLTNFGGPVEMIGLNVADARYHLEVLGLTGVGKSWWMTQYVIAEALAGRGVVLIDCQGDLVRNILDRLPPSCADRLVVLDPDDLLEGGAIPAFNPLAPDPAIPGGGGEWAAEHLTGTLRQLYASSWGDRMDDLMRCTALTLTHRPDSTLPDVVRMLTDTPFRANLLATVALPDWLASFWDDYDELTAAQRGSLYAPLVSRLRGVLSRRFARALLGSPVTTFSLTEILDGGILLARLPKGELGEDASRLISGLLLAGCWGHTTRRSRRAPEDRPDATVIVDEAQNTLNLPIGVDLALAESRGYRVSWMIAHQHDAQLDASVREAIDANCRNKIYFLLSARDAPRKAHHINPYLAEHDLSSRGGFQMVARVVHEGQEQPPFTLDSPPLPEPIPGRAEWLRARARARTGVTDAERADTHDQRERDRRTDRSVLRGEPTGGQVTPPGGDAPSGGPANPRPTPAASSPTRHGRADTGRGGRRPERRNPPDRRRRP</sequence>
<feature type="compositionally biased region" description="Polar residues" evidence="1">
    <location>
        <begin position="1"/>
        <end position="13"/>
    </location>
</feature>
<dbReference type="EMBL" id="BAABJP010000041">
    <property type="protein sequence ID" value="GAA5168960.1"/>
    <property type="molecule type" value="Genomic_DNA"/>
</dbReference>
<feature type="compositionally biased region" description="Basic and acidic residues" evidence="1">
    <location>
        <begin position="501"/>
        <end position="524"/>
    </location>
</feature>
<protein>
    <submittedName>
        <fullName evidence="2">Uncharacterized protein</fullName>
    </submittedName>
</protein>
<accession>A0ABP9QWZ5</accession>
<dbReference type="Proteomes" id="UP001428817">
    <property type="component" value="Unassembled WGS sequence"/>
</dbReference>
<comment type="caution">
    <text evidence="2">The sequence shown here is derived from an EMBL/GenBank/DDBJ whole genome shotgun (WGS) entry which is preliminary data.</text>
</comment>
<keyword evidence="3" id="KW-1185">Reference proteome</keyword>
<gene>
    <name evidence="2" type="ORF">GCM10023321_63790</name>
</gene>
<feature type="region of interest" description="Disordered" evidence="1">
    <location>
        <begin position="436"/>
        <end position="524"/>
    </location>
</feature>
<name>A0ABP9QWZ5_9PSEU</name>
<dbReference type="RefSeq" id="WP_185061465.1">
    <property type="nucleotide sequence ID" value="NZ_BAABJP010000041.1"/>
</dbReference>
<dbReference type="Gene3D" id="3.40.50.300">
    <property type="entry name" value="P-loop containing nucleotide triphosphate hydrolases"/>
    <property type="match status" value="2"/>
</dbReference>
<dbReference type="CDD" id="cd01127">
    <property type="entry name" value="TrwB_TraG_TraD_VirD4"/>
    <property type="match status" value="1"/>
</dbReference>
<evidence type="ECO:0000313" key="3">
    <source>
        <dbReference type="Proteomes" id="UP001428817"/>
    </source>
</evidence>
<feature type="compositionally biased region" description="Low complexity" evidence="1">
    <location>
        <begin position="475"/>
        <end position="486"/>
    </location>
</feature>
<reference evidence="3" key="1">
    <citation type="journal article" date="2019" name="Int. J. Syst. Evol. Microbiol.">
        <title>The Global Catalogue of Microorganisms (GCM) 10K type strain sequencing project: providing services to taxonomists for standard genome sequencing and annotation.</title>
        <authorList>
            <consortium name="The Broad Institute Genomics Platform"/>
            <consortium name="The Broad Institute Genome Sequencing Center for Infectious Disease"/>
            <person name="Wu L."/>
            <person name="Ma J."/>
        </authorList>
    </citation>
    <scope>NUCLEOTIDE SEQUENCE [LARGE SCALE GENOMIC DNA]</scope>
    <source>
        <strain evidence="3">JCM 18303</strain>
    </source>
</reference>